<evidence type="ECO:0000313" key="8">
    <source>
        <dbReference type="EMBL" id="KAF5388845.1"/>
    </source>
</evidence>
<dbReference type="GO" id="GO:0030515">
    <property type="term" value="F:snoRNA binding"/>
    <property type="evidence" value="ECO:0007669"/>
    <property type="project" value="InterPro"/>
</dbReference>
<organism evidence="8 9">
    <name type="scientific">Collybiopsis confluens</name>
    <dbReference type="NCBI Taxonomy" id="2823264"/>
    <lineage>
        <taxon>Eukaryota</taxon>
        <taxon>Fungi</taxon>
        <taxon>Dikarya</taxon>
        <taxon>Basidiomycota</taxon>
        <taxon>Agaricomycotina</taxon>
        <taxon>Agaricomycetes</taxon>
        <taxon>Agaricomycetidae</taxon>
        <taxon>Agaricales</taxon>
        <taxon>Marasmiineae</taxon>
        <taxon>Omphalotaceae</taxon>
        <taxon>Collybiopsis</taxon>
    </lineage>
</organism>
<comment type="similarity">
    <text evidence="2">Belongs to the UTP6 family.</text>
</comment>
<proteinExistence type="inferred from homology"/>
<dbReference type="SUPFAM" id="SSF48452">
    <property type="entry name" value="TPR-like"/>
    <property type="match status" value="1"/>
</dbReference>
<evidence type="ECO:0000313" key="9">
    <source>
        <dbReference type="Proteomes" id="UP000518752"/>
    </source>
</evidence>
<sequence length="649" mass="73851">MERVQFQQEQMLDELKDLVEKKVFTAHETKKIMKQRSSFEATLVRRVAKKSDFLRYAAYEMSLEHLRRKRVDRLKIPKTPVTVSDFALVRRQFHIFERALKRFKSDVGLWIEYIQVAKREHARSLLTPNSALQLHPKVPALYILAASHELDHLSPTAARSLLQRGIRLNSDSIEMWTEYVKMELSFTESLRRRWDILGISQVETRDQDATPDPDMTDENTNSTDSPAPKDAEMDRLNQPGAEGARARRQILDGVIVKAIMDSAVQALPRIELFESLNKLITTYPSTPVLRASLIAHLDNLLRSTLFEHPRAIKILYTRLLTSTADVASQASTSTNANVEGLRGQALIDGIRRANEMLISVVSETRQESVRQVYAEFALEWCAVENLDENLRLYVLSSLQALIWRQKSSSPSLLCAHIKLMTEAAQRGTVESAKVLAVARRYTSRAPGVASVWLSRLGAEKVLNDSVDAVAKVWHESRRMVSADDGNLVDIWIWGIYSEDIQEKRLNLFEELLNESMGDPSVHRVHEQLVLGYVTALYQCRKGAKTGLETDQTLHKLHHMQNRFVSTGKVWQRLFELEAEGSGDERELERVYELWRKSDMVEATLGWAEWLLKNGKGKEGSELIVRSKGSVGEDEQTALETRWVGVVGAI</sequence>
<feature type="region of interest" description="Disordered" evidence="6">
    <location>
        <begin position="203"/>
        <end position="244"/>
    </location>
</feature>
<evidence type="ECO:0000256" key="3">
    <source>
        <dbReference type="ARBA" id="ARBA00022552"/>
    </source>
</evidence>
<keyword evidence="5" id="KW-0539">Nucleus</keyword>
<dbReference type="PANTHER" id="PTHR23271:SF1">
    <property type="entry name" value="U3 SMALL NUCLEOLAR RNA-ASSOCIATED PROTEIN 6 HOMOLOG"/>
    <property type="match status" value="1"/>
</dbReference>
<dbReference type="Proteomes" id="UP000518752">
    <property type="component" value="Unassembled WGS sequence"/>
</dbReference>
<dbReference type="EMBL" id="JAACJN010000026">
    <property type="protein sequence ID" value="KAF5388845.1"/>
    <property type="molecule type" value="Genomic_DNA"/>
</dbReference>
<feature type="domain" description="U3 small nucleolar RNA-associated protein 6 N-terminal" evidence="7">
    <location>
        <begin position="9"/>
        <end position="90"/>
    </location>
</feature>
<dbReference type="SMART" id="SM00386">
    <property type="entry name" value="HAT"/>
    <property type="match status" value="2"/>
</dbReference>
<reference evidence="8 9" key="1">
    <citation type="journal article" date="2020" name="ISME J.">
        <title>Uncovering the hidden diversity of litter-decomposition mechanisms in mushroom-forming fungi.</title>
        <authorList>
            <person name="Floudas D."/>
            <person name="Bentzer J."/>
            <person name="Ahren D."/>
            <person name="Johansson T."/>
            <person name="Persson P."/>
            <person name="Tunlid A."/>
        </authorList>
    </citation>
    <scope>NUCLEOTIDE SEQUENCE [LARGE SCALE GENOMIC DNA]</scope>
    <source>
        <strain evidence="8 9">CBS 406.79</strain>
    </source>
</reference>
<dbReference type="InterPro" id="IPR055347">
    <property type="entry name" value="UTP6_N"/>
</dbReference>
<dbReference type="GO" id="GO:0000462">
    <property type="term" value="P:maturation of SSU-rRNA from tricistronic rRNA transcript (SSU-rRNA, 5.8S rRNA, LSU-rRNA)"/>
    <property type="evidence" value="ECO:0007669"/>
    <property type="project" value="InterPro"/>
</dbReference>
<evidence type="ECO:0000256" key="1">
    <source>
        <dbReference type="ARBA" id="ARBA00004604"/>
    </source>
</evidence>
<dbReference type="GO" id="GO:0032040">
    <property type="term" value="C:small-subunit processome"/>
    <property type="evidence" value="ECO:0007669"/>
    <property type="project" value="TreeGrafter"/>
</dbReference>
<dbReference type="Gene3D" id="1.25.40.10">
    <property type="entry name" value="Tetratricopeptide repeat domain"/>
    <property type="match status" value="1"/>
</dbReference>
<accession>A0A8H5HTD3</accession>
<keyword evidence="4" id="KW-0677">Repeat</keyword>
<evidence type="ECO:0000256" key="6">
    <source>
        <dbReference type="SAM" id="MobiDB-lite"/>
    </source>
</evidence>
<dbReference type="AlphaFoldDB" id="A0A8H5HTD3"/>
<dbReference type="InterPro" id="IPR003107">
    <property type="entry name" value="HAT"/>
</dbReference>
<name>A0A8H5HTD3_9AGAR</name>
<dbReference type="InterPro" id="IPR011990">
    <property type="entry name" value="TPR-like_helical_dom_sf"/>
</dbReference>
<evidence type="ECO:0000256" key="4">
    <source>
        <dbReference type="ARBA" id="ARBA00022737"/>
    </source>
</evidence>
<dbReference type="GO" id="GO:0034388">
    <property type="term" value="C:Pwp2p-containing subcomplex of 90S preribosome"/>
    <property type="evidence" value="ECO:0007669"/>
    <property type="project" value="TreeGrafter"/>
</dbReference>
<protein>
    <recommendedName>
        <fullName evidence="7">U3 small nucleolar RNA-associated protein 6 N-terminal domain-containing protein</fullName>
    </recommendedName>
</protein>
<evidence type="ECO:0000259" key="7">
    <source>
        <dbReference type="Pfam" id="PF08640"/>
    </source>
</evidence>
<comment type="caution">
    <text evidence="8">The sequence shown here is derived from an EMBL/GenBank/DDBJ whole genome shotgun (WGS) entry which is preliminary data.</text>
</comment>
<keyword evidence="9" id="KW-1185">Reference proteome</keyword>
<comment type="subcellular location">
    <subcellularLocation>
        <location evidence="1">Nucleus</location>
        <location evidence="1">Nucleolus</location>
    </subcellularLocation>
</comment>
<evidence type="ECO:0000256" key="2">
    <source>
        <dbReference type="ARBA" id="ARBA00010734"/>
    </source>
</evidence>
<gene>
    <name evidence="8" type="ORF">D9757_005662</name>
</gene>
<evidence type="ECO:0000256" key="5">
    <source>
        <dbReference type="ARBA" id="ARBA00023242"/>
    </source>
</evidence>
<dbReference type="Pfam" id="PF08640">
    <property type="entry name" value="U3_assoc_6"/>
    <property type="match status" value="1"/>
</dbReference>
<dbReference type="OrthoDB" id="28112at2759"/>
<keyword evidence="3" id="KW-0698">rRNA processing</keyword>
<dbReference type="InterPro" id="IPR013949">
    <property type="entry name" value="Utp6"/>
</dbReference>
<dbReference type="PANTHER" id="PTHR23271">
    <property type="entry name" value="HEPATOCELLULAR CARCINOMA-ASSOCIATED ANTIGEN 66"/>
    <property type="match status" value="1"/>
</dbReference>